<comment type="similarity">
    <text evidence="9">Belongs to the class I-like SAM-binding methyltransferase superfamily. Trm1 family.</text>
</comment>
<evidence type="ECO:0000256" key="1">
    <source>
        <dbReference type="ARBA" id="ARBA00022555"/>
    </source>
</evidence>
<dbReference type="SUPFAM" id="SSF53335">
    <property type="entry name" value="S-adenosyl-L-methionine-dependent methyltransferases"/>
    <property type="match status" value="1"/>
</dbReference>
<evidence type="ECO:0000256" key="4">
    <source>
        <dbReference type="ARBA" id="ARBA00022691"/>
    </source>
</evidence>
<evidence type="ECO:0000256" key="8">
    <source>
        <dbReference type="ARBA" id="ARBA00051897"/>
    </source>
</evidence>
<evidence type="ECO:0000256" key="3">
    <source>
        <dbReference type="ARBA" id="ARBA00022679"/>
    </source>
</evidence>
<evidence type="ECO:0000313" key="11">
    <source>
        <dbReference type="EMBL" id="KAL0472180.1"/>
    </source>
</evidence>
<evidence type="ECO:0000256" key="5">
    <source>
        <dbReference type="ARBA" id="ARBA00022694"/>
    </source>
</evidence>
<evidence type="ECO:0000256" key="6">
    <source>
        <dbReference type="ARBA" id="ARBA00022884"/>
    </source>
</evidence>
<evidence type="ECO:0000256" key="9">
    <source>
        <dbReference type="PROSITE-ProRule" id="PRU00958"/>
    </source>
</evidence>
<keyword evidence="12" id="KW-1185">Reference proteome</keyword>
<dbReference type="PROSITE" id="PS51626">
    <property type="entry name" value="SAM_MT_TRM1"/>
    <property type="match status" value="1"/>
</dbReference>
<keyword evidence="3 9" id="KW-0808">Transferase</keyword>
<accession>A0ABR3DHP1</accession>
<sequence>MRALFAATSFRRIFTRLIRPAHQKVLPLTNFRAMASEAKDITAPPADKQVITHEGKRYVTVKEGLAHILVPEPSEEDKENLRPDQAVRQVFYNPIQQYNRDLTVLAIKAYGKEAVRQKQASHSKLEKIIEKKRKRQAQKQDQQPSKAQKGADGEKATTEPATEATSAETVQQNGEETKDATEQETDVPVEQGDKQTLNGEAKKGKQPPFTVLDALSASGLRALRYAHEIPFLTSVTANDLLATAVESIKLNVKHNRLEDKVNVCHDDALAHMYTLIAKELRSKDPKGKPTISEKYDVVDLDPYGTAAPFLDAAVQSVRDDGGLLCVTCTDSGVWASNGYPEKCYSLYGGVPVKAWFSHEVGIRLILYSIQTAAAKYGLTIEPLLSLSIDFYIRVFVRVKKSPAAVKFQGGKNMMVYNCDSGCGAWSTQLLMRNKASPNKKGSGVFYKHTFAQGPSIDKGCEHCGSTMHMAGPMYGGRIHSPDFIKRVLGELDEAPTDVYGTTPRIRGMLQTALEEILLTPEEQEAEKAKEEAIQAGKKPDPAFKEAELAAIDPYPFYFHPATISGILKCSCPPEAPLKGALRGLGYRVTRSHCKPGSMKTDAPWSIIWHVFREWIRQKAPVKEDNIKPGTPGYRLLRLGEKKKQEEQAEQADGAEAPKEQQSEQAEGEKMPEVVFDEQLGRDDKTVKLVRYQANPRENWGPLNRAVGKVPSHHRKD</sequence>
<feature type="compositionally biased region" description="Basic and acidic residues" evidence="10">
    <location>
        <begin position="655"/>
        <end position="671"/>
    </location>
</feature>
<evidence type="ECO:0000256" key="7">
    <source>
        <dbReference type="ARBA" id="ARBA00039099"/>
    </source>
</evidence>
<dbReference type="GO" id="GO:0032259">
    <property type="term" value="P:methylation"/>
    <property type="evidence" value="ECO:0007669"/>
    <property type="project" value="UniProtKB-KW"/>
</dbReference>
<evidence type="ECO:0000313" key="12">
    <source>
        <dbReference type="Proteomes" id="UP001451303"/>
    </source>
</evidence>
<dbReference type="Gene3D" id="3.40.50.150">
    <property type="entry name" value="Vaccinia Virus protein VP39"/>
    <property type="match status" value="1"/>
</dbReference>
<dbReference type="EC" id="2.1.1.216" evidence="7"/>
<dbReference type="InterPro" id="IPR002905">
    <property type="entry name" value="Trm1"/>
</dbReference>
<dbReference type="PANTHER" id="PTHR10631:SF3">
    <property type="entry name" value="TRNA (GUANINE(26)-N(2))-DIMETHYLTRANSFERASE"/>
    <property type="match status" value="1"/>
</dbReference>
<feature type="region of interest" description="Disordered" evidence="10">
    <location>
        <begin position="642"/>
        <end position="716"/>
    </location>
</feature>
<feature type="compositionally biased region" description="Low complexity" evidence="10">
    <location>
        <begin position="158"/>
        <end position="169"/>
    </location>
</feature>
<keyword evidence="5 9" id="KW-0819">tRNA processing</keyword>
<dbReference type="GO" id="GO:0008168">
    <property type="term" value="F:methyltransferase activity"/>
    <property type="evidence" value="ECO:0007669"/>
    <property type="project" value="UniProtKB-KW"/>
</dbReference>
<gene>
    <name evidence="11" type="ORF">QR685DRAFT_521281</name>
</gene>
<organism evidence="11 12">
    <name type="scientific">Neurospora intermedia</name>
    <dbReference type="NCBI Taxonomy" id="5142"/>
    <lineage>
        <taxon>Eukaryota</taxon>
        <taxon>Fungi</taxon>
        <taxon>Dikarya</taxon>
        <taxon>Ascomycota</taxon>
        <taxon>Pezizomycotina</taxon>
        <taxon>Sordariomycetes</taxon>
        <taxon>Sordariomycetidae</taxon>
        <taxon>Sordariales</taxon>
        <taxon>Sordariaceae</taxon>
        <taxon>Neurospora</taxon>
    </lineage>
</organism>
<dbReference type="Pfam" id="PF02005">
    <property type="entry name" value="TRM"/>
    <property type="match status" value="2"/>
</dbReference>
<evidence type="ECO:0000256" key="2">
    <source>
        <dbReference type="ARBA" id="ARBA00022603"/>
    </source>
</evidence>
<keyword evidence="4 9" id="KW-0949">S-adenosyl-L-methionine</keyword>
<dbReference type="InterPro" id="IPR042296">
    <property type="entry name" value="tRNA_met_Trm1_C"/>
</dbReference>
<dbReference type="EMBL" id="JAVLET010000003">
    <property type="protein sequence ID" value="KAL0472180.1"/>
    <property type="molecule type" value="Genomic_DNA"/>
</dbReference>
<reference evidence="11 12" key="1">
    <citation type="submission" date="2023-09" db="EMBL/GenBank/DDBJ databases">
        <title>Multi-omics analysis of a traditional fermented food reveals byproduct-associated fungal strains for waste-to-food upcycling.</title>
        <authorList>
            <consortium name="Lawrence Berkeley National Laboratory"/>
            <person name="Rekdal V.M."/>
            <person name="Villalobos-Escobedo J.M."/>
            <person name="Rodriguez-Valeron N."/>
            <person name="Garcia M.O."/>
            <person name="Vasquez D.P."/>
            <person name="Damayanti I."/>
            <person name="Sorensen P.M."/>
            <person name="Baidoo E.E."/>
            <person name="De Carvalho A.C."/>
            <person name="Riley R."/>
            <person name="Lipzen A."/>
            <person name="He G."/>
            <person name="Yan M."/>
            <person name="Haridas S."/>
            <person name="Daum C."/>
            <person name="Yoshinaga Y."/>
            <person name="Ng V."/>
            <person name="Grigoriev I.V."/>
            <person name="Munk R."/>
            <person name="Nuraida L."/>
            <person name="Wijaya C.H."/>
            <person name="Morales P.-C."/>
            <person name="Keasling J.D."/>
        </authorList>
    </citation>
    <scope>NUCLEOTIDE SEQUENCE [LARGE SCALE GENOMIC DNA]</scope>
    <source>
        <strain evidence="11 12">FGSC 2613</strain>
    </source>
</reference>
<comment type="catalytic activity">
    <reaction evidence="8">
        <text>guanosine(26) in tRNA + 2 S-adenosyl-L-methionine = N(2)-dimethylguanosine(26) in tRNA + 2 S-adenosyl-L-homocysteine + 2 H(+)</text>
        <dbReference type="Rhea" id="RHEA:43140"/>
        <dbReference type="Rhea" id="RHEA-COMP:10359"/>
        <dbReference type="Rhea" id="RHEA-COMP:10360"/>
        <dbReference type="ChEBI" id="CHEBI:15378"/>
        <dbReference type="ChEBI" id="CHEBI:57856"/>
        <dbReference type="ChEBI" id="CHEBI:59789"/>
        <dbReference type="ChEBI" id="CHEBI:74269"/>
        <dbReference type="ChEBI" id="CHEBI:74513"/>
        <dbReference type="EC" id="2.1.1.216"/>
    </reaction>
</comment>
<keyword evidence="2 9" id="KW-0489">Methyltransferase</keyword>
<dbReference type="Gene3D" id="3.30.56.70">
    <property type="entry name" value="N2,N2-dimethylguanosine tRNA methyltransferase, C-terminal domain"/>
    <property type="match status" value="1"/>
</dbReference>
<name>A0ABR3DHP1_NEUIN</name>
<protein>
    <recommendedName>
        <fullName evidence="7">tRNA (guanine(26)-N(2))-dimethyltransferase</fullName>
        <ecNumber evidence="7">2.1.1.216</ecNumber>
    </recommendedName>
</protein>
<comment type="caution">
    <text evidence="11">The sequence shown here is derived from an EMBL/GenBank/DDBJ whole genome shotgun (WGS) entry which is preliminary data.</text>
</comment>
<evidence type="ECO:0000256" key="10">
    <source>
        <dbReference type="SAM" id="MobiDB-lite"/>
    </source>
</evidence>
<dbReference type="InterPro" id="IPR029063">
    <property type="entry name" value="SAM-dependent_MTases_sf"/>
</dbReference>
<proteinExistence type="inferred from homology"/>
<dbReference type="PANTHER" id="PTHR10631">
    <property type="entry name" value="N 2 ,N 2 -DIMETHYLGUANOSINE TRNA METHYLTRANSFERASE"/>
    <property type="match status" value="1"/>
</dbReference>
<feature type="compositionally biased region" description="Low complexity" evidence="10">
    <location>
        <begin position="139"/>
        <end position="148"/>
    </location>
</feature>
<dbReference type="Proteomes" id="UP001451303">
    <property type="component" value="Unassembled WGS sequence"/>
</dbReference>
<keyword evidence="1 9" id="KW-0820">tRNA-binding</keyword>
<keyword evidence="6 9" id="KW-0694">RNA-binding</keyword>
<feature type="region of interest" description="Disordered" evidence="10">
    <location>
        <begin position="131"/>
        <end position="206"/>
    </location>
</feature>